<dbReference type="AlphaFoldDB" id="A0A319EWE4"/>
<accession>A0A319EWE4</accession>
<dbReference type="InterPro" id="IPR036291">
    <property type="entry name" value="NAD(P)-bd_dom_sf"/>
</dbReference>
<evidence type="ECO:0000313" key="4">
    <source>
        <dbReference type="Proteomes" id="UP000247810"/>
    </source>
</evidence>
<evidence type="ECO:0000256" key="1">
    <source>
        <dbReference type="ARBA" id="ARBA00023002"/>
    </source>
</evidence>
<protein>
    <submittedName>
        <fullName evidence="3">NAD(P)-binding protein</fullName>
    </submittedName>
</protein>
<dbReference type="OrthoDB" id="2735536at2759"/>
<dbReference type="STRING" id="1448320.A0A319EWE4"/>
<evidence type="ECO:0000313" key="3">
    <source>
        <dbReference type="EMBL" id="PYH95892.1"/>
    </source>
</evidence>
<dbReference type="EMBL" id="KZ825846">
    <property type="protein sequence ID" value="PYH95892.1"/>
    <property type="molecule type" value="Genomic_DNA"/>
</dbReference>
<proteinExistence type="inferred from homology"/>
<dbReference type="Gene3D" id="3.40.50.720">
    <property type="entry name" value="NAD(P)-binding Rossmann-like Domain"/>
    <property type="match status" value="1"/>
</dbReference>
<dbReference type="PANTHER" id="PTHR10366:SF562">
    <property type="entry name" value="ALDEHYDE REDUCTASE II (AFU_ORTHOLOGUE AFUA_1G11360)"/>
    <property type="match status" value="1"/>
</dbReference>
<dbReference type="GO" id="GO:0016616">
    <property type="term" value="F:oxidoreductase activity, acting on the CH-OH group of donors, NAD or NADP as acceptor"/>
    <property type="evidence" value="ECO:0007669"/>
    <property type="project" value="TreeGrafter"/>
</dbReference>
<gene>
    <name evidence="3" type="ORF">BO71DRAFT_397598</name>
</gene>
<dbReference type="PANTHER" id="PTHR10366">
    <property type="entry name" value="NAD DEPENDENT EPIMERASE/DEHYDRATASE"/>
    <property type="match status" value="1"/>
</dbReference>
<organism evidence="3 4">
    <name type="scientific">Aspergillus ellipticus CBS 707.79</name>
    <dbReference type="NCBI Taxonomy" id="1448320"/>
    <lineage>
        <taxon>Eukaryota</taxon>
        <taxon>Fungi</taxon>
        <taxon>Dikarya</taxon>
        <taxon>Ascomycota</taxon>
        <taxon>Pezizomycotina</taxon>
        <taxon>Eurotiomycetes</taxon>
        <taxon>Eurotiomycetidae</taxon>
        <taxon>Eurotiales</taxon>
        <taxon>Aspergillaceae</taxon>
        <taxon>Aspergillus</taxon>
        <taxon>Aspergillus subgen. Circumdati</taxon>
    </lineage>
</organism>
<dbReference type="VEuPathDB" id="FungiDB:BO71DRAFT_397598"/>
<evidence type="ECO:0000256" key="2">
    <source>
        <dbReference type="ARBA" id="ARBA00023445"/>
    </source>
</evidence>
<dbReference type="SUPFAM" id="SSF51735">
    <property type="entry name" value="NAD(P)-binding Rossmann-fold domains"/>
    <property type="match status" value="1"/>
</dbReference>
<keyword evidence="4" id="KW-1185">Reference proteome</keyword>
<name>A0A319EWE4_9EURO</name>
<comment type="similarity">
    <text evidence="2">Belongs to the NAD(P)-dependent epimerase/dehydratase family. Dihydroflavonol-4-reductase subfamily.</text>
</comment>
<dbReference type="InterPro" id="IPR050425">
    <property type="entry name" value="NAD(P)_dehydrat-like"/>
</dbReference>
<dbReference type="Proteomes" id="UP000247810">
    <property type="component" value="Unassembled WGS sequence"/>
</dbReference>
<keyword evidence="1" id="KW-0560">Oxidoreductase</keyword>
<reference evidence="3 4" key="1">
    <citation type="submission" date="2018-02" db="EMBL/GenBank/DDBJ databases">
        <title>The genomes of Aspergillus section Nigri reveals drivers in fungal speciation.</title>
        <authorList>
            <consortium name="DOE Joint Genome Institute"/>
            <person name="Vesth T.C."/>
            <person name="Nybo J."/>
            <person name="Theobald S."/>
            <person name="Brandl J."/>
            <person name="Frisvad J.C."/>
            <person name="Nielsen K.F."/>
            <person name="Lyhne E.K."/>
            <person name="Kogle M.E."/>
            <person name="Kuo A."/>
            <person name="Riley R."/>
            <person name="Clum A."/>
            <person name="Nolan M."/>
            <person name="Lipzen A."/>
            <person name="Salamov A."/>
            <person name="Henrissat B."/>
            <person name="Wiebenga A."/>
            <person name="De vries R.P."/>
            <person name="Grigoriev I.V."/>
            <person name="Mortensen U.H."/>
            <person name="Andersen M.R."/>
            <person name="Baker S.E."/>
        </authorList>
    </citation>
    <scope>NUCLEOTIDE SEQUENCE [LARGE SCALE GENOMIC DNA]</scope>
    <source>
        <strain evidence="3 4">CBS 707.79</strain>
    </source>
</reference>
<sequence length="270" mass="29363">MIGMVTGAAGVIYVSTPVLFGSDPEKVVDPVVRGTINTLKAAARAGVQRYVLSSSSKAVEGTVYDRPHTITVDTFNHDDVRNAREGAAGESLGRLWGVYSASRAAAELAFWAWVKENKPPFVANCVVLDGNFGRVLDVENINTGLGSSTGMLKNALAGNWDGVFPYLAYFVDVQDSARLLVAATTLSTIANERIFGHYGHATWNDLRQIVQDMFPDRPEIVTGGDLDVVGRDQSNADELIQRAEELLKEVGRPGFVSVEDMLRDFVDSFY</sequence>